<dbReference type="GO" id="GO:0051213">
    <property type="term" value="F:dioxygenase activity"/>
    <property type="evidence" value="ECO:0007669"/>
    <property type="project" value="UniProtKB-ARBA"/>
</dbReference>
<reference evidence="7" key="1">
    <citation type="submission" date="2013-07" db="EMBL/GenBank/DDBJ databases">
        <title>The genome of Eucalyptus grandis.</title>
        <authorList>
            <person name="Schmutz J."/>
            <person name="Hayes R."/>
            <person name="Myburg A."/>
            <person name="Tuskan G."/>
            <person name="Grattapaglia D."/>
            <person name="Rokhsar D.S."/>
        </authorList>
    </citation>
    <scope>NUCLEOTIDE SEQUENCE</scope>
    <source>
        <tissue evidence="7">Leaf extractions</tissue>
    </source>
</reference>
<comment type="similarity">
    <text evidence="1 5">Belongs to the iron/ascorbate-dependent oxidoreductase family.</text>
</comment>
<evidence type="ECO:0000256" key="3">
    <source>
        <dbReference type="ARBA" id="ARBA00023002"/>
    </source>
</evidence>
<dbReference type="InterPro" id="IPR005123">
    <property type="entry name" value="Oxoglu/Fe-dep_dioxygenase_dom"/>
</dbReference>
<dbReference type="InterPro" id="IPR026992">
    <property type="entry name" value="DIOX_N"/>
</dbReference>
<evidence type="ECO:0000313" key="7">
    <source>
        <dbReference type="EMBL" id="KCW60412.1"/>
    </source>
</evidence>
<keyword evidence="3 5" id="KW-0560">Oxidoreductase</keyword>
<dbReference type="Gene3D" id="2.60.120.330">
    <property type="entry name" value="B-lactam Antibiotic, Isopenicillin N Synthase, Chain"/>
    <property type="match status" value="1"/>
</dbReference>
<dbReference type="InterPro" id="IPR027443">
    <property type="entry name" value="IPNS-like_sf"/>
</dbReference>
<evidence type="ECO:0000256" key="4">
    <source>
        <dbReference type="ARBA" id="ARBA00023004"/>
    </source>
</evidence>
<dbReference type="Gramene" id="KCW60412">
    <property type="protein sequence ID" value="KCW60412"/>
    <property type="gene ID" value="EUGRSUZ_H03132"/>
</dbReference>
<keyword evidence="2 5" id="KW-0479">Metal-binding</keyword>
<dbReference type="PANTHER" id="PTHR10209:SF123">
    <property type="entry name" value="FE2OG DIOXYGENASE DOMAIN-CONTAINING PROTEIN"/>
    <property type="match status" value="1"/>
</dbReference>
<organism evidence="7">
    <name type="scientific">Eucalyptus grandis</name>
    <name type="common">Flooded gum</name>
    <dbReference type="NCBI Taxonomy" id="71139"/>
    <lineage>
        <taxon>Eukaryota</taxon>
        <taxon>Viridiplantae</taxon>
        <taxon>Streptophyta</taxon>
        <taxon>Embryophyta</taxon>
        <taxon>Tracheophyta</taxon>
        <taxon>Spermatophyta</taxon>
        <taxon>Magnoliopsida</taxon>
        <taxon>eudicotyledons</taxon>
        <taxon>Gunneridae</taxon>
        <taxon>Pentapetalae</taxon>
        <taxon>rosids</taxon>
        <taxon>malvids</taxon>
        <taxon>Myrtales</taxon>
        <taxon>Myrtaceae</taxon>
        <taxon>Myrtoideae</taxon>
        <taxon>Eucalypteae</taxon>
        <taxon>Eucalyptus</taxon>
    </lineage>
</organism>
<dbReference type="SUPFAM" id="SSF51197">
    <property type="entry name" value="Clavaminate synthase-like"/>
    <property type="match status" value="1"/>
</dbReference>
<dbReference type="PROSITE" id="PS51471">
    <property type="entry name" value="FE2OG_OXY"/>
    <property type="match status" value="1"/>
</dbReference>
<name>A0A059B2G4_EUCGR</name>
<feature type="domain" description="Fe2OG dioxygenase" evidence="6">
    <location>
        <begin position="181"/>
        <end position="306"/>
    </location>
</feature>
<dbReference type="PANTHER" id="PTHR10209">
    <property type="entry name" value="OXIDOREDUCTASE, 2OG-FE II OXYGENASE FAMILY PROTEIN"/>
    <property type="match status" value="1"/>
</dbReference>
<dbReference type="Pfam" id="PF14226">
    <property type="entry name" value="DIOX_N"/>
    <property type="match status" value="1"/>
</dbReference>
<dbReference type="GO" id="GO:0046872">
    <property type="term" value="F:metal ion binding"/>
    <property type="evidence" value="ECO:0007669"/>
    <property type="project" value="UniProtKB-KW"/>
</dbReference>
<evidence type="ECO:0000256" key="5">
    <source>
        <dbReference type="RuleBase" id="RU003682"/>
    </source>
</evidence>
<protein>
    <recommendedName>
        <fullName evidence="6">Fe2OG dioxygenase domain-containing protein</fullName>
    </recommendedName>
</protein>
<dbReference type="InParanoid" id="A0A059B2G4"/>
<dbReference type="STRING" id="71139.A0A059B2G4"/>
<evidence type="ECO:0000259" key="6">
    <source>
        <dbReference type="PROSITE" id="PS51471"/>
    </source>
</evidence>
<dbReference type="AlphaFoldDB" id="A0A059B2G4"/>
<evidence type="ECO:0000256" key="2">
    <source>
        <dbReference type="ARBA" id="ARBA00022723"/>
    </source>
</evidence>
<gene>
    <name evidence="7" type="ORF">EUGRSUZ_H03132</name>
</gene>
<dbReference type="OMA" id="FHENQWF"/>
<feature type="non-terminal residue" evidence="7">
    <location>
        <position position="1"/>
    </location>
</feature>
<evidence type="ECO:0000256" key="1">
    <source>
        <dbReference type="ARBA" id="ARBA00008056"/>
    </source>
</evidence>
<proteinExistence type="inferred from homology"/>
<accession>A0A059B2G4</accession>
<dbReference type="Pfam" id="PF03171">
    <property type="entry name" value="2OG-FeII_Oxy"/>
    <property type="match status" value="1"/>
</dbReference>
<dbReference type="EMBL" id="KK198760">
    <property type="protein sequence ID" value="KCW60412.1"/>
    <property type="molecule type" value="Genomic_DNA"/>
</dbReference>
<keyword evidence="4 5" id="KW-0408">Iron</keyword>
<dbReference type="InterPro" id="IPR044861">
    <property type="entry name" value="IPNS-like_FE2OG_OXY"/>
</dbReference>
<sequence>STCDGGYDRRAELKSFDDSKASVKGLADAKLTKVPRIFVVLLPEARATSPSERKRTVNRVREACQRWGRFQAANHGMPAALMEEMVEGARRFHEQDLEAKRGWYSRDYGSRKVASNSNFDLCQAPAANWMDTLTCALAPRGPDPKEFAAVCWEDMMIEYKGKILELAYTVFELLSEALGLNPNYLRNIHKPELILGSSDHTDSSFITILLQDHVDGLQVRHQNRWVNVTPIPGALVINLGDMMQSSMAYFLRHLPPENISRLHGLIKELLSEENPPIYQEITMKDLVTHYFVKGLNSTFAPEHLKL</sequence>